<keyword evidence="6 7" id="KW-0472">Membrane</keyword>
<dbReference type="RefSeq" id="WP_136536461.1">
    <property type="nucleotide sequence ID" value="NZ_STGY01000071.1"/>
</dbReference>
<keyword evidence="10" id="KW-1185">Reference proteome</keyword>
<dbReference type="PROSITE" id="PS50928">
    <property type="entry name" value="ABC_TM1"/>
    <property type="match status" value="1"/>
</dbReference>
<evidence type="ECO:0000256" key="3">
    <source>
        <dbReference type="ARBA" id="ARBA00022475"/>
    </source>
</evidence>
<keyword evidence="5 7" id="KW-1133">Transmembrane helix</keyword>
<dbReference type="Pfam" id="PF00528">
    <property type="entry name" value="BPD_transp_1"/>
    <property type="match status" value="1"/>
</dbReference>
<feature type="transmembrane region" description="Helical" evidence="7">
    <location>
        <begin position="73"/>
        <end position="93"/>
    </location>
</feature>
<feature type="transmembrane region" description="Helical" evidence="7">
    <location>
        <begin position="201"/>
        <end position="229"/>
    </location>
</feature>
<dbReference type="EMBL" id="STGY01000071">
    <property type="protein sequence ID" value="THV36985.1"/>
    <property type="molecule type" value="Genomic_DNA"/>
</dbReference>
<keyword evidence="4 7" id="KW-0812">Transmembrane</keyword>
<evidence type="ECO:0000259" key="8">
    <source>
        <dbReference type="PROSITE" id="PS50928"/>
    </source>
</evidence>
<feature type="transmembrane region" description="Helical" evidence="7">
    <location>
        <begin position="147"/>
        <end position="180"/>
    </location>
</feature>
<dbReference type="InterPro" id="IPR035906">
    <property type="entry name" value="MetI-like_sf"/>
</dbReference>
<comment type="similarity">
    <text evidence="7">Belongs to the binding-protein-dependent transport system permease family.</text>
</comment>
<sequence length="290" mass="31323">MRHSRKLVGAAYAAPVALFVAVFFVAPLLLVGRMSASDWPLLSGDMGVNFPANYESIGDNPLFWPAVGFTLKYTGIVVVILLGLSLLLALIVADGGRRGTGFFRTAYFLPTTLGFASASLLFFGFYSPSIGPLDPLLQWIGLTDEPVSWLGTSGMALFSTVVLVVWKFAGFFMIILLVGLQAIPPDVYEAARLDGASRWQSFLHVTLPLLRPALGLVLILSVTGSLLAFDQFFILTKGGPDNSTVTVVQLIYREAFQRFDLGAAAAISVVVLVALLVFNIAQFRALRRDA</sequence>
<dbReference type="Proteomes" id="UP000308760">
    <property type="component" value="Unassembled WGS sequence"/>
</dbReference>
<comment type="caution">
    <text evidence="9">The sequence shown here is derived from an EMBL/GenBank/DDBJ whole genome shotgun (WGS) entry which is preliminary data.</text>
</comment>
<feature type="domain" description="ABC transmembrane type-1" evidence="8">
    <location>
        <begin position="67"/>
        <end position="282"/>
    </location>
</feature>
<dbReference type="InterPro" id="IPR000515">
    <property type="entry name" value="MetI-like"/>
</dbReference>
<feature type="transmembrane region" description="Helical" evidence="7">
    <location>
        <begin position="261"/>
        <end position="281"/>
    </location>
</feature>
<evidence type="ECO:0000256" key="5">
    <source>
        <dbReference type="ARBA" id="ARBA00022989"/>
    </source>
</evidence>
<dbReference type="GO" id="GO:0005886">
    <property type="term" value="C:plasma membrane"/>
    <property type="evidence" value="ECO:0007669"/>
    <property type="project" value="UniProtKB-SubCell"/>
</dbReference>
<name>A0A4S8Q388_9ACTN</name>
<accession>A0A4S8Q388</accession>
<dbReference type="PANTHER" id="PTHR43227">
    <property type="entry name" value="BLL4140 PROTEIN"/>
    <property type="match status" value="1"/>
</dbReference>
<evidence type="ECO:0000256" key="4">
    <source>
        <dbReference type="ARBA" id="ARBA00022692"/>
    </source>
</evidence>
<evidence type="ECO:0000313" key="10">
    <source>
        <dbReference type="Proteomes" id="UP000308760"/>
    </source>
</evidence>
<reference evidence="10" key="1">
    <citation type="submission" date="2019-04" db="EMBL/GenBank/DDBJ databases">
        <title>Nocardioides xinjiangensis sp. nov.</title>
        <authorList>
            <person name="Liu S."/>
        </authorList>
    </citation>
    <scope>NUCLEOTIDE SEQUENCE [LARGE SCALE GENOMIC DNA]</scope>
    <source>
        <strain evidence="10">18</strain>
    </source>
</reference>
<organism evidence="9 10">
    <name type="scientific">Glycomyces buryatensis</name>
    <dbReference type="NCBI Taxonomy" id="2570927"/>
    <lineage>
        <taxon>Bacteria</taxon>
        <taxon>Bacillati</taxon>
        <taxon>Actinomycetota</taxon>
        <taxon>Actinomycetes</taxon>
        <taxon>Glycomycetales</taxon>
        <taxon>Glycomycetaceae</taxon>
        <taxon>Glycomyces</taxon>
    </lineage>
</organism>
<feature type="transmembrane region" description="Helical" evidence="7">
    <location>
        <begin position="7"/>
        <end position="30"/>
    </location>
</feature>
<dbReference type="Gene3D" id="1.10.3720.10">
    <property type="entry name" value="MetI-like"/>
    <property type="match status" value="1"/>
</dbReference>
<feature type="transmembrane region" description="Helical" evidence="7">
    <location>
        <begin position="105"/>
        <end position="127"/>
    </location>
</feature>
<dbReference type="SUPFAM" id="SSF161098">
    <property type="entry name" value="MetI-like"/>
    <property type="match status" value="1"/>
</dbReference>
<dbReference type="OrthoDB" id="145927at2"/>
<evidence type="ECO:0000313" key="9">
    <source>
        <dbReference type="EMBL" id="THV36985.1"/>
    </source>
</evidence>
<keyword evidence="2 7" id="KW-0813">Transport</keyword>
<protein>
    <submittedName>
        <fullName evidence="9">Sugar ABC transporter permease</fullName>
    </submittedName>
</protein>
<comment type="subcellular location">
    <subcellularLocation>
        <location evidence="1 7">Cell membrane</location>
        <topology evidence="1 7">Multi-pass membrane protein</topology>
    </subcellularLocation>
</comment>
<gene>
    <name evidence="9" type="ORF">FAB82_20715</name>
</gene>
<reference evidence="9 10" key="2">
    <citation type="submission" date="2019-05" db="EMBL/GenBank/DDBJ databases">
        <title>Glycomyces buryatensis sp. nov.</title>
        <authorList>
            <person name="Nikitina E."/>
        </authorList>
    </citation>
    <scope>NUCLEOTIDE SEQUENCE [LARGE SCALE GENOMIC DNA]</scope>
    <source>
        <strain evidence="9 10">18</strain>
    </source>
</reference>
<evidence type="ECO:0000256" key="7">
    <source>
        <dbReference type="RuleBase" id="RU363032"/>
    </source>
</evidence>
<evidence type="ECO:0000256" key="1">
    <source>
        <dbReference type="ARBA" id="ARBA00004651"/>
    </source>
</evidence>
<dbReference type="InterPro" id="IPR050809">
    <property type="entry name" value="UgpAE/MalFG_permease"/>
</dbReference>
<dbReference type="CDD" id="cd06261">
    <property type="entry name" value="TM_PBP2"/>
    <property type="match status" value="1"/>
</dbReference>
<dbReference type="AlphaFoldDB" id="A0A4S8Q388"/>
<dbReference type="PANTHER" id="PTHR43227:SF11">
    <property type="entry name" value="BLL4140 PROTEIN"/>
    <property type="match status" value="1"/>
</dbReference>
<keyword evidence="3" id="KW-1003">Cell membrane</keyword>
<evidence type="ECO:0000256" key="6">
    <source>
        <dbReference type="ARBA" id="ARBA00023136"/>
    </source>
</evidence>
<dbReference type="GO" id="GO:0055085">
    <property type="term" value="P:transmembrane transport"/>
    <property type="evidence" value="ECO:0007669"/>
    <property type="project" value="InterPro"/>
</dbReference>
<proteinExistence type="inferred from homology"/>
<evidence type="ECO:0000256" key="2">
    <source>
        <dbReference type="ARBA" id="ARBA00022448"/>
    </source>
</evidence>